<gene>
    <name evidence="3" type="ORF">AMET1_0317</name>
</gene>
<dbReference type="InterPro" id="IPR027417">
    <property type="entry name" value="P-loop_NTPase"/>
</dbReference>
<accession>A0A1Y3GBQ0</accession>
<evidence type="ECO:0000313" key="3">
    <source>
        <dbReference type="EMBL" id="OUJ18670.1"/>
    </source>
</evidence>
<dbReference type="GO" id="GO:0005524">
    <property type="term" value="F:ATP binding"/>
    <property type="evidence" value="ECO:0007669"/>
    <property type="project" value="UniProtKB-KW"/>
</dbReference>
<protein>
    <submittedName>
        <fullName evidence="3">KaiC-like protein ATPase</fullName>
    </submittedName>
</protein>
<dbReference type="AlphaFoldDB" id="A0A1Y3GBQ0"/>
<proteinExistence type="predicted"/>
<name>A0A1Y3GBQ0_9EURY</name>
<dbReference type="InterPro" id="IPR055927">
    <property type="entry name" value="DUF7504"/>
</dbReference>
<keyword evidence="1" id="KW-0547">Nucleotide-binding</keyword>
<reference evidence="3 4" key="1">
    <citation type="submission" date="2016-12" db="EMBL/GenBank/DDBJ databases">
        <title>Discovery of methanogenic haloarchaea.</title>
        <authorList>
            <person name="Sorokin D.Y."/>
            <person name="Makarova K.S."/>
            <person name="Abbas B."/>
            <person name="Ferrer M."/>
            <person name="Golyshin P.N."/>
        </authorList>
    </citation>
    <scope>NUCLEOTIDE SEQUENCE [LARGE SCALE GENOMIC DNA]</scope>
    <source>
        <strain evidence="3">AMET1</strain>
    </source>
</reference>
<dbReference type="Pfam" id="PF24336">
    <property type="entry name" value="DUF7504"/>
    <property type="match status" value="1"/>
</dbReference>
<evidence type="ECO:0000256" key="1">
    <source>
        <dbReference type="ARBA" id="ARBA00022741"/>
    </source>
</evidence>
<keyword evidence="4" id="KW-1185">Reference proteome</keyword>
<evidence type="ECO:0000256" key="2">
    <source>
        <dbReference type="ARBA" id="ARBA00022840"/>
    </source>
</evidence>
<comment type="caution">
    <text evidence="3">The sequence shown here is derived from an EMBL/GenBank/DDBJ whole genome shotgun (WGS) entry which is preliminary data.</text>
</comment>
<dbReference type="SUPFAM" id="SSF52540">
    <property type="entry name" value="P-loop containing nucleoside triphosphate hydrolases"/>
    <property type="match status" value="1"/>
</dbReference>
<evidence type="ECO:0000313" key="4">
    <source>
        <dbReference type="Proteomes" id="UP000195137"/>
    </source>
</evidence>
<keyword evidence="2" id="KW-0067">ATP-binding</keyword>
<organism evidence="3 4">
    <name type="scientific">Methanonatronarchaeum thermophilum</name>
    <dbReference type="NCBI Taxonomy" id="1927129"/>
    <lineage>
        <taxon>Archaea</taxon>
        <taxon>Methanobacteriati</taxon>
        <taxon>Methanobacteriota</taxon>
        <taxon>Methanonatronarchaeia</taxon>
        <taxon>Methanonatronarchaeales</taxon>
        <taxon>Methanonatronarchaeaceae</taxon>
        <taxon>Methanonatronarchaeum</taxon>
    </lineage>
</organism>
<dbReference type="EMBL" id="MRZU01000003">
    <property type="protein sequence ID" value="OUJ18670.1"/>
    <property type="molecule type" value="Genomic_DNA"/>
</dbReference>
<dbReference type="RefSeq" id="WP_086636741.1">
    <property type="nucleotide sequence ID" value="NZ_MRZU01000003.1"/>
</dbReference>
<dbReference type="Proteomes" id="UP000195137">
    <property type="component" value="Unassembled WGS sequence"/>
</dbReference>
<dbReference type="PANTHER" id="PTHR43637">
    <property type="entry name" value="UPF0273 PROTEIN TM_0370"/>
    <property type="match status" value="1"/>
</dbReference>
<sequence length="230" mass="26168">MSGFDTGIDGIKTLIPLSSSVVFQGPPMSGKSIFAKNFFYKGLENQESSILITSNESAKKTIDWFSKNKMSLEKHSDRYGIIDCISLSQELDKASSDKNVSYASNPADLTDIGIKTSEYIRDLYKKGKEEKIRICIDSVSIMMMYSDTKNIFRFLHTFSGRIKSIDGTLLILLEEGSHEEKTLNIIKQIMDIQIKSKIQDEQKQLRINGNGIETNWKNYEIKQTKLKIQK</sequence>
<dbReference type="Gene3D" id="3.40.50.300">
    <property type="entry name" value="P-loop containing nucleotide triphosphate hydrolases"/>
    <property type="match status" value="1"/>
</dbReference>
<dbReference type="OrthoDB" id="70318at2157"/>